<gene>
    <name evidence="2" type="ORF">N0B31_06540</name>
</gene>
<sequence length="108" mass="12364">MEPTDIARDYYRHVDAGAYDALAALLGDSFVHVRPDRTIEGADEFVRFMRDDRPLTDTEHEVETVYEADGRVAVEGRLVRATGARMFDFVDTFDVTDGRITRIRTYTD</sequence>
<protein>
    <submittedName>
        <fullName evidence="2">Nuclear transport factor 2 family protein</fullName>
    </submittedName>
</protein>
<dbReference type="EMBL" id="CP104003">
    <property type="protein sequence ID" value="UWM55939.1"/>
    <property type="molecule type" value="Genomic_DNA"/>
</dbReference>
<dbReference type="GeneID" id="74942064"/>
<dbReference type="SUPFAM" id="SSF54427">
    <property type="entry name" value="NTF2-like"/>
    <property type="match status" value="1"/>
</dbReference>
<evidence type="ECO:0000259" key="1">
    <source>
        <dbReference type="Pfam" id="PF12680"/>
    </source>
</evidence>
<proteinExistence type="predicted"/>
<dbReference type="InterPro" id="IPR032710">
    <property type="entry name" value="NTF2-like_dom_sf"/>
</dbReference>
<organism evidence="2 3">
    <name type="scientific">Salinirubellus salinus</name>
    <dbReference type="NCBI Taxonomy" id="1364945"/>
    <lineage>
        <taxon>Archaea</taxon>
        <taxon>Methanobacteriati</taxon>
        <taxon>Methanobacteriota</taxon>
        <taxon>Stenosarchaea group</taxon>
        <taxon>Halobacteria</taxon>
        <taxon>Halobacteriales</taxon>
        <taxon>Natronomonadaceae</taxon>
        <taxon>Salinirubellus</taxon>
    </lineage>
</organism>
<reference evidence="2" key="1">
    <citation type="submission" date="2022-09" db="EMBL/GenBank/DDBJ databases">
        <title>Diverse halophilic archaea isolated from saline environments.</title>
        <authorList>
            <person name="Cui H.-L."/>
        </authorList>
    </citation>
    <scope>NUCLEOTIDE SEQUENCE</scope>
    <source>
        <strain evidence="2">ZS-35-S2</strain>
    </source>
</reference>
<dbReference type="KEGG" id="ssai:N0B31_06540"/>
<feature type="domain" description="SnoaL-like" evidence="1">
    <location>
        <begin position="7"/>
        <end position="103"/>
    </location>
</feature>
<dbReference type="RefSeq" id="WP_260595057.1">
    <property type="nucleotide sequence ID" value="NZ_CP104003.1"/>
</dbReference>
<evidence type="ECO:0000313" key="3">
    <source>
        <dbReference type="Proteomes" id="UP001057580"/>
    </source>
</evidence>
<dbReference type="Proteomes" id="UP001057580">
    <property type="component" value="Chromosome"/>
</dbReference>
<accession>A0A9E7UCK6</accession>
<dbReference type="InterPro" id="IPR037401">
    <property type="entry name" value="SnoaL-like"/>
</dbReference>
<dbReference type="Gene3D" id="3.10.450.50">
    <property type="match status" value="1"/>
</dbReference>
<dbReference type="AlphaFoldDB" id="A0A9E7UCK6"/>
<name>A0A9E7UCK6_9EURY</name>
<dbReference type="Pfam" id="PF12680">
    <property type="entry name" value="SnoaL_2"/>
    <property type="match status" value="1"/>
</dbReference>
<evidence type="ECO:0000313" key="2">
    <source>
        <dbReference type="EMBL" id="UWM55939.1"/>
    </source>
</evidence>
<keyword evidence="3" id="KW-1185">Reference proteome</keyword>